<keyword evidence="2" id="KW-1185">Reference proteome</keyword>
<comment type="caution">
    <text evidence="1">The sequence shown here is derived from an EMBL/GenBank/DDBJ whole genome shotgun (WGS) entry which is preliminary data.</text>
</comment>
<organism evidence="1 2">
    <name type="scientific">Methylobrevis albus</name>
    <dbReference type="NCBI Taxonomy" id="2793297"/>
    <lineage>
        <taxon>Bacteria</taxon>
        <taxon>Pseudomonadati</taxon>
        <taxon>Pseudomonadota</taxon>
        <taxon>Alphaproteobacteria</taxon>
        <taxon>Hyphomicrobiales</taxon>
        <taxon>Pleomorphomonadaceae</taxon>
        <taxon>Methylobrevis</taxon>
    </lineage>
</organism>
<proteinExistence type="predicted"/>
<evidence type="ECO:0000313" key="1">
    <source>
        <dbReference type="EMBL" id="MBH0239356.1"/>
    </source>
</evidence>
<dbReference type="Proteomes" id="UP000631694">
    <property type="component" value="Unassembled WGS sequence"/>
</dbReference>
<reference evidence="1" key="1">
    <citation type="submission" date="2020-12" db="EMBL/GenBank/DDBJ databases">
        <title>Methylobrevis albus sp. nov., isolated from fresh water lack sediment.</title>
        <authorList>
            <person name="Zou Q."/>
        </authorList>
    </citation>
    <scope>NUCLEOTIDE SEQUENCE</scope>
    <source>
        <strain evidence="1">L22</strain>
    </source>
</reference>
<dbReference type="AlphaFoldDB" id="A0A931I4Y7"/>
<gene>
    <name evidence="1" type="ORF">I5731_16145</name>
</gene>
<name>A0A931I4Y7_9HYPH</name>
<dbReference type="RefSeq" id="WP_197312442.1">
    <property type="nucleotide sequence ID" value="NZ_JADZLT010000054.1"/>
</dbReference>
<accession>A0A931I4Y7</accession>
<dbReference type="EMBL" id="JADZLT010000054">
    <property type="protein sequence ID" value="MBH0239356.1"/>
    <property type="molecule type" value="Genomic_DNA"/>
</dbReference>
<protein>
    <submittedName>
        <fullName evidence="1">Uncharacterized protein</fullName>
    </submittedName>
</protein>
<evidence type="ECO:0000313" key="2">
    <source>
        <dbReference type="Proteomes" id="UP000631694"/>
    </source>
</evidence>
<sequence length="229" mass="24567">MTDYEIDLTKDWAAQFNRYGLKIEKANTTGAVTRTVENGIPMYTMSGARDACTVELGVHDRIYFLAQHKKDFAHLLANPQGGGSWEFKVVGSGGPAAGDVLYLGYQERRGNENLRNVAAAANSLVGGMADQSAKRAIIVSASLDRKSADAQISASGKESSLGVGLNADPRQRFNPNRAFASGTISNTALSHVVKSWHEKRGQARDLLGPAQRVFATVQQAAGIFKAIRG</sequence>